<evidence type="ECO:0000256" key="12">
    <source>
        <dbReference type="PROSITE-ProRule" id="PRU01385"/>
    </source>
</evidence>
<keyword evidence="10 12" id="KW-0413">Isomerase</keyword>
<gene>
    <name evidence="15" type="ORF">QVD17_06080</name>
</gene>
<feature type="domain" description="Spo11/DNA topoisomerase VI subunit A N-terminal" evidence="13">
    <location>
        <begin position="72"/>
        <end position="133"/>
    </location>
</feature>
<comment type="catalytic activity">
    <reaction evidence="1 12">
        <text>ATP-dependent breakage, passage and rejoining of double-stranded DNA.</text>
        <dbReference type="EC" id="5.6.2.2"/>
    </reaction>
</comment>
<dbReference type="GO" id="GO:0003677">
    <property type="term" value="F:DNA binding"/>
    <property type="evidence" value="ECO:0007669"/>
    <property type="project" value="UniProtKB-UniRule"/>
</dbReference>
<dbReference type="InterPro" id="IPR013049">
    <property type="entry name" value="Spo11/TopoVI_A_N"/>
</dbReference>
<comment type="similarity">
    <text evidence="4 12">Belongs to the TOP6A family.</text>
</comment>
<dbReference type="GO" id="GO:0046872">
    <property type="term" value="F:metal ion binding"/>
    <property type="evidence" value="ECO:0007669"/>
    <property type="project" value="UniProtKB-KW"/>
</dbReference>
<dbReference type="InterPro" id="IPR002815">
    <property type="entry name" value="Spo11/TopoVI_A"/>
</dbReference>
<dbReference type="GO" id="GO:0003918">
    <property type="term" value="F:DNA topoisomerase type II (double strand cut, ATP-hydrolyzing) activity"/>
    <property type="evidence" value="ECO:0007669"/>
    <property type="project" value="UniProtKB-UniRule"/>
</dbReference>
<comment type="cofactor">
    <cofactor evidence="2">
        <name>Mg(2+)</name>
        <dbReference type="ChEBI" id="CHEBI:18420"/>
    </cofactor>
</comment>
<dbReference type="InterPro" id="IPR013048">
    <property type="entry name" value="Meiotic_Spo11"/>
</dbReference>
<reference evidence="15" key="1">
    <citation type="journal article" date="2023" name="bioRxiv">
        <title>Improved chromosome-level genome assembly for marigold (Tagetes erecta).</title>
        <authorList>
            <person name="Jiang F."/>
            <person name="Yuan L."/>
            <person name="Wang S."/>
            <person name="Wang H."/>
            <person name="Xu D."/>
            <person name="Wang A."/>
            <person name="Fan W."/>
        </authorList>
    </citation>
    <scope>NUCLEOTIDE SEQUENCE</scope>
    <source>
        <strain evidence="15">WSJ</strain>
        <tissue evidence="15">Leaf</tissue>
    </source>
</reference>
<dbReference type="PRINTS" id="PR01551">
    <property type="entry name" value="SPO11HOMOLOG"/>
</dbReference>
<evidence type="ECO:0000256" key="10">
    <source>
        <dbReference type="ARBA" id="ARBA00023235"/>
    </source>
</evidence>
<dbReference type="Gene3D" id="1.10.10.10">
    <property type="entry name" value="Winged helix-like DNA-binding domain superfamily/Winged helix DNA-binding domain"/>
    <property type="match status" value="1"/>
</dbReference>
<dbReference type="GO" id="GO:0005524">
    <property type="term" value="F:ATP binding"/>
    <property type="evidence" value="ECO:0007669"/>
    <property type="project" value="InterPro"/>
</dbReference>
<comment type="subcellular location">
    <subcellularLocation>
        <location evidence="3">Nucleus</location>
    </subcellularLocation>
</comment>
<dbReference type="PROSITE" id="PS52041">
    <property type="entry name" value="TOPO_IIB"/>
    <property type="match status" value="1"/>
</dbReference>
<keyword evidence="16" id="KW-1185">Reference proteome</keyword>
<dbReference type="PANTHER" id="PTHR10848:SF3">
    <property type="entry name" value="MEIOTIC RECOMBINATION PROTEIN SPO11-1"/>
    <property type="match status" value="1"/>
</dbReference>
<dbReference type="InterPro" id="IPR036078">
    <property type="entry name" value="Spo11/TopoVI_A_sf"/>
</dbReference>
<dbReference type="Proteomes" id="UP001229421">
    <property type="component" value="Unassembled WGS sequence"/>
</dbReference>
<evidence type="ECO:0000256" key="11">
    <source>
        <dbReference type="ARBA" id="ARBA00023242"/>
    </source>
</evidence>
<dbReference type="GO" id="GO:0000706">
    <property type="term" value="P:meiotic DNA double-strand break processing"/>
    <property type="evidence" value="ECO:0007669"/>
    <property type="project" value="TreeGrafter"/>
</dbReference>
<evidence type="ECO:0000256" key="3">
    <source>
        <dbReference type="ARBA" id="ARBA00004123"/>
    </source>
</evidence>
<dbReference type="Gene3D" id="3.40.1360.10">
    <property type="match status" value="1"/>
</dbReference>
<feature type="domain" description="Topoisomerase 6 subunit A/Spo11 TOPRIM" evidence="14">
    <location>
        <begin position="182"/>
        <end position="353"/>
    </location>
</feature>
<evidence type="ECO:0000259" key="13">
    <source>
        <dbReference type="Pfam" id="PF04406"/>
    </source>
</evidence>
<dbReference type="EMBL" id="JAUHHV010000001">
    <property type="protein sequence ID" value="KAK1440255.1"/>
    <property type="molecule type" value="Genomic_DNA"/>
</dbReference>
<dbReference type="CDD" id="cd00223">
    <property type="entry name" value="TOPRIM_TopoIIB_SPO"/>
    <property type="match status" value="1"/>
</dbReference>
<dbReference type="Pfam" id="PF21180">
    <property type="entry name" value="TOP6A-Spo11_Toprim"/>
    <property type="match status" value="1"/>
</dbReference>
<protein>
    <recommendedName>
        <fullName evidence="5">DNA topoisomerase (ATP-hydrolyzing)</fullName>
        <ecNumber evidence="5">5.6.2.2</ecNumber>
    </recommendedName>
</protein>
<organism evidence="15 16">
    <name type="scientific">Tagetes erecta</name>
    <name type="common">African marigold</name>
    <dbReference type="NCBI Taxonomy" id="13708"/>
    <lineage>
        <taxon>Eukaryota</taxon>
        <taxon>Viridiplantae</taxon>
        <taxon>Streptophyta</taxon>
        <taxon>Embryophyta</taxon>
        <taxon>Tracheophyta</taxon>
        <taxon>Spermatophyta</taxon>
        <taxon>Magnoliopsida</taxon>
        <taxon>eudicotyledons</taxon>
        <taxon>Gunneridae</taxon>
        <taxon>Pentapetalae</taxon>
        <taxon>asterids</taxon>
        <taxon>campanulids</taxon>
        <taxon>Asterales</taxon>
        <taxon>Asteraceae</taxon>
        <taxon>Asteroideae</taxon>
        <taxon>Heliantheae alliance</taxon>
        <taxon>Tageteae</taxon>
        <taxon>Tagetes</taxon>
    </lineage>
</organism>
<keyword evidence="6" id="KW-0479">Metal-binding</keyword>
<dbReference type="EC" id="5.6.2.2" evidence="5"/>
<evidence type="ECO:0000256" key="4">
    <source>
        <dbReference type="ARBA" id="ARBA00006559"/>
    </source>
</evidence>
<dbReference type="InterPro" id="IPR034136">
    <property type="entry name" value="TOPRIM_Topo6A/Spo11"/>
</dbReference>
<proteinExistence type="inferred from homology"/>
<keyword evidence="9 12" id="KW-0238">DNA-binding</keyword>
<evidence type="ECO:0000313" key="15">
    <source>
        <dbReference type="EMBL" id="KAK1440255.1"/>
    </source>
</evidence>
<dbReference type="PRINTS" id="PR01550">
    <property type="entry name" value="TOP6AFAMILY"/>
</dbReference>
<dbReference type="PANTHER" id="PTHR10848">
    <property type="entry name" value="MEIOTIC RECOMBINATION PROTEIN SPO11"/>
    <property type="match status" value="1"/>
</dbReference>
<comment type="caution">
    <text evidence="15">The sequence shown here is derived from an EMBL/GenBank/DDBJ whole genome shotgun (WGS) entry which is preliminary data.</text>
</comment>
<dbReference type="GO" id="GO:0007131">
    <property type="term" value="P:reciprocal meiotic recombination"/>
    <property type="evidence" value="ECO:0007669"/>
    <property type="project" value="TreeGrafter"/>
</dbReference>
<evidence type="ECO:0000256" key="8">
    <source>
        <dbReference type="ARBA" id="ARBA00023029"/>
    </source>
</evidence>
<dbReference type="GO" id="GO:0042138">
    <property type="term" value="P:meiotic DNA double-strand break formation"/>
    <property type="evidence" value="ECO:0007669"/>
    <property type="project" value="InterPro"/>
</dbReference>
<dbReference type="Pfam" id="PF04406">
    <property type="entry name" value="TP6A_N"/>
    <property type="match status" value="1"/>
</dbReference>
<dbReference type="SUPFAM" id="SSF56726">
    <property type="entry name" value="DNA topoisomerase IV, alpha subunit"/>
    <property type="match status" value="1"/>
</dbReference>
<dbReference type="InterPro" id="IPR036388">
    <property type="entry name" value="WH-like_DNA-bd_sf"/>
</dbReference>
<dbReference type="AlphaFoldDB" id="A0AAD8LD48"/>
<accession>A0AAD8LD48</accession>
<keyword evidence="11" id="KW-0539">Nucleus</keyword>
<evidence type="ECO:0000259" key="14">
    <source>
        <dbReference type="Pfam" id="PF21180"/>
    </source>
</evidence>
<evidence type="ECO:0000256" key="1">
    <source>
        <dbReference type="ARBA" id="ARBA00000185"/>
    </source>
</evidence>
<keyword evidence="7" id="KW-0460">Magnesium</keyword>
<feature type="active site" description="O-(5'-phospho-DNA)-tyrosine intermediate" evidence="12">
    <location>
        <position position="101"/>
    </location>
</feature>
<sequence>MEEKLSNSRSSHLLQKIRCFTRSIVEDLSHGRSPMIYINRFRNYCTDVSGNCYCSHDSVKGVEILTLQRHARRLDILLRVLLIVQQLLQENRHGSKRDIYYMNPSVFREQSVVDRAINDICVLLQCSRHNLNVVSVSKGLVMGWLRFSEGDRIFNCINHPDAAHAIPVLVEEVKDIVSVADYILVVEKESVFQRLANDCFCKNNHCIVITGRGYPDIPTRRFLRLLIEQLHLPAFCLVDCDPYGFDILTTYRFGSMQMAYDAKLMKLPEINWLGVFPSDAAKFNVPQQCLLPMTTEDKIKTEAILNRCYLQREAPQWRLELQLLLQSGVKFEIEALSVHSLSLLSKQYLPSKIQVDNTFLGDKSTILFNFDKYLSQILSFKTKGDRFLLLQLHHRQDFPKSTEN</sequence>
<evidence type="ECO:0000256" key="7">
    <source>
        <dbReference type="ARBA" id="ARBA00022842"/>
    </source>
</evidence>
<evidence type="ECO:0000256" key="5">
    <source>
        <dbReference type="ARBA" id="ARBA00012895"/>
    </source>
</evidence>
<name>A0AAD8LD48_TARER</name>
<evidence type="ECO:0000256" key="9">
    <source>
        <dbReference type="ARBA" id="ARBA00023125"/>
    </source>
</evidence>
<keyword evidence="8 12" id="KW-0799">Topoisomerase</keyword>
<evidence type="ECO:0000256" key="2">
    <source>
        <dbReference type="ARBA" id="ARBA00001946"/>
    </source>
</evidence>
<dbReference type="GO" id="GO:0000228">
    <property type="term" value="C:nuclear chromosome"/>
    <property type="evidence" value="ECO:0007669"/>
    <property type="project" value="TreeGrafter"/>
</dbReference>
<dbReference type="FunFam" id="3.40.1360.10:FF:000003">
    <property type="entry name" value="DNA topoisomerase 6 subunit A"/>
    <property type="match status" value="1"/>
</dbReference>
<evidence type="ECO:0000313" key="16">
    <source>
        <dbReference type="Proteomes" id="UP001229421"/>
    </source>
</evidence>
<evidence type="ECO:0000256" key="6">
    <source>
        <dbReference type="ARBA" id="ARBA00022723"/>
    </source>
</evidence>